<reference evidence="6" key="1">
    <citation type="submission" date="2007-04" db="EMBL/GenBank/DDBJ databases">
        <title>Annotation of Pediculus humanus corporis strain USDA.</title>
        <authorList>
            <person name="Kirkness E."/>
            <person name="Hannick L."/>
            <person name="Hass B."/>
            <person name="Bruggner R."/>
            <person name="Lawson D."/>
            <person name="Bidwell S."/>
            <person name="Joardar V."/>
            <person name="Caler E."/>
            <person name="Walenz B."/>
            <person name="Inman J."/>
            <person name="Schobel S."/>
            <person name="Galinsky K."/>
            <person name="Amedeo P."/>
            <person name="Strausberg R."/>
        </authorList>
    </citation>
    <scope>NUCLEOTIDE SEQUENCE</scope>
    <source>
        <strain evidence="6">USDA</strain>
    </source>
</reference>
<dbReference type="GO" id="GO:0031514">
    <property type="term" value="C:motile cilium"/>
    <property type="evidence" value="ECO:0007669"/>
    <property type="project" value="TreeGrafter"/>
</dbReference>
<dbReference type="EMBL" id="DS235366">
    <property type="protein sequence ID" value="EEB15331.1"/>
    <property type="molecule type" value="Genomic_DNA"/>
</dbReference>
<dbReference type="HOGENOM" id="CLU_1002223_0_0_1"/>
<evidence type="ECO:0000313" key="8">
    <source>
        <dbReference type="Proteomes" id="UP000009046"/>
    </source>
</evidence>
<dbReference type="RefSeq" id="XP_002428069.1">
    <property type="nucleotide sequence ID" value="XM_002428024.1"/>
</dbReference>
<dbReference type="EnsemblMetazoa" id="PHUM361820-RA">
    <property type="protein sequence ID" value="PHUM361820-PA"/>
    <property type="gene ID" value="PHUM361820"/>
</dbReference>
<dbReference type="InParanoid" id="E0VPM5"/>
<organism>
    <name type="scientific">Pediculus humanus subsp. corporis</name>
    <name type="common">Body louse</name>
    <dbReference type="NCBI Taxonomy" id="121224"/>
    <lineage>
        <taxon>Eukaryota</taxon>
        <taxon>Metazoa</taxon>
        <taxon>Ecdysozoa</taxon>
        <taxon>Arthropoda</taxon>
        <taxon>Hexapoda</taxon>
        <taxon>Insecta</taxon>
        <taxon>Pterygota</taxon>
        <taxon>Neoptera</taxon>
        <taxon>Paraneoptera</taxon>
        <taxon>Psocodea</taxon>
        <taxon>Troctomorpha</taxon>
        <taxon>Phthiraptera</taxon>
        <taxon>Anoplura</taxon>
        <taxon>Pediculidae</taxon>
        <taxon>Pediculus</taxon>
    </lineage>
</organism>
<dbReference type="GO" id="GO:0044782">
    <property type="term" value="P:cilium organization"/>
    <property type="evidence" value="ECO:0007669"/>
    <property type="project" value="TreeGrafter"/>
</dbReference>
<dbReference type="STRING" id="121224.E0VPM5"/>
<evidence type="ECO:0000256" key="3">
    <source>
        <dbReference type="ARBA" id="ARBA00022490"/>
    </source>
</evidence>
<keyword evidence="3" id="KW-0963">Cytoplasm</keyword>
<name>E0VPM5_PEDHC</name>
<dbReference type="InterPro" id="IPR042618">
    <property type="entry name" value="IQCG"/>
</dbReference>
<dbReference type="VEuPathDB" id="VectorBase:PHUM361820"/>
<reference evidence="6" key="2">
    <citation type="submission" date="2007-04" db="EMBL/GenBank/DDBJ databases">
        <title>The genome of the human body louse.</title>
        <authorList>
            <consortium name="The Human Body Louse Genome Consortium"/>
            <person name="Kirkness E."/>
            <person name="Walenz B."/>
            <person name="Hass B."/>
            <person name="Bruggner R."/>
            <person name="Strausberg R."/>
        </authorList>
    </citation>
    <scope>NUCLEOTIDE SEQUENCE</scope>
    <source>
        <strain evidence="6">USDA</strain>
    </source>
</reference>
<dbReference type="OrthoDB" id="10254713at2759"/>
<dbReference type="GO" id="GO:0005737">
    <property type="term" value="C:cytoplasm"/>
    <property type="evidence" value="ECO:0007669"/>
    <property type="project" value="TreeGrafter"/>
</dbReference>
<dbReference type="PANTHER" id="PTHR14871:SF1">
    <property type="entry name" value="DYNEIN REGULATORY COMPLEX PROTEIN 9"/>
    <property type="match status" value="1"/>
</dbReference>
<keyword evidence="8" id="KW-1185">Reference proteome</keyword>
<accession>E0VPM5</accession>
<dbReference type="GeneID" id="8232171"/>
<evidence type="ECO:0000313" key="7">
    <source>
        <dbReference type="EnsemblMetazoa" id="PHUM361820-PA"/>
    </source>
</evidence>
<dbReference type="KEGG" id="phu:Phum_PHUM361820"/>
<keyword evidence="4" id="KW-0206">Cytoskeleton</keyword>
<gene>
    <name evidence="7" type="primary">8232171</name>
    <name evidence="6" type="ORF">Phum_PHUM361820</name>
</gene>
<dbReference type="CTD" id="8232171"/>
<dbReference type="EMBL" id="AAZO01004204">
    <property type="status" value="NOT_ANNOTATED_CDS"/>
    <property type="molecule type" value="Genomic_DNA"/>
</dbReference>
<dbReference type="Proteomes" id="UP000009046">
    <property type="component" value="Unassembled WGS sequence"/>
</dbReference>
<dbReference type="OMA" id="ECENEIR"/>
<reference evidence="7" key="3">
    <citation type="submission" date="2021-02" db="UniProtKB">
        <authorList>
            <consortium name="EnsemblMetazoa"/>
        </authorList>
    </citation>
    <scope>IDENTIFICATION</scope>
    <source>
        <strain evidence="7">USDA</strain>
    </source>
</reference>
<proteinExistence type="predicted"/>
<evidence type="ECO:0000256" key="1">
    <source>
        <dbReference type="ARBA" id="ARBA00004245"/>
    </source>
</evidence>
<evidence type="ECO:0000256" key="4">
    <source>
        <dbReference type="ARBA" id="ARBA00023212"/>
    </source>
</evidence>
<keyword evidence="5" id="KW-0966">Cell projection</keyword>
<evidence type="ECO:0000313" key="6">
    <source>
        <dbReference type="EMBL" id="EEB15331.1"/>
    </source>
</evidence>
<sequence>MGESFFQVSKQLKKKNLNEEDEEKDKTEDYLKAFDDIENIKLNLLESSGIECILEDASIQLFIIDVGTCSSNSIHSKNVNISIRDIIDELKEEITQKGTFATLCKKVKEEIIKENNEKNLLKNLKKNQLKMERLKLMISECKSSKEEEYYKNKEIIANLKDKIHEEIVKANAKLRFVDKWETAKRNQNRFKCQLVENELEKKLDGILQECENEIRVHNEICNFLNLDEKKLLNEIIEWQERYKKEMESRSEKIKLLQLKRNEQQILLRNLTQLVNIRI</sequence>
<protein>
    <submittedName>
        <fullName evidence="6 7">Uncharacterized protein</fullName>
    </submittedName>
</protein>
<dbReference type="GO" id="GO:0005856">
    <property type="term" value="C:cytoskeleton"/>
    <property type="evidence" value="ECO:0007669"/>
    <property type="project" value="UniProtKB-SubCell"/>
</dbReference>
<dbReference type="PANTHER" id="PTHR14871">
    <property type="entry name" value="DYNEIN REGULATORY COMPLEX PROTEIN 9"/>
    <property type="match status" value="1"/>
</dbReference>
<dbReference type="AlphaFoldDB" id="E0VPM5"/>
<comment type="subcellular location">
    <subcellularLocation>
        <location evidence="2">Cell projection</location>
    </subcellularLocation>
    <subcellularLocation>
        <location evidence="1">Cytoplasm</location>
        <location evidence="1">Cytoskeleton</location>
    </subcellularLocation>
</comment>
<evidence type="ECO:0000256" key="5">
    <source>
        <dbReference type="ARBA" id="ARBA00023273"/>
    </source>
</evidence>
<evidence type="ECO:0000256" key="2">
    <source>
        <dbReference type="ARBA" id="ARBA00004316"/>
    </source>
</evidence>